<evidence type="ECO:0000313" key="1">
    <source>
        <dbReference type="EMBL" id="QRW26681.1"/>
    </source>
</evidence>
<sequence length="340" mass="37464">MTSMEATFYKPEQQLKSLVTSDGLTKVNNWQQQLVANSQSHSKIYMRRHLIKAPSVLMDHHQQPCLLCSLPVDHQLSSSELGAPTISSTGSNKTSLFGSPIAIGSPQLANDETSLTSEVELVYLPHEDPSLFDQPTAILEKPHICLAYLAAVASNLIDHVKQHSVEQTLNITLLGYKTLNCIPDHPKPVTTLNKVYQRLGLDAQAFIINNQCSKCYCVYTLDAIKNTCLPNCQEAGCTGVFWEYSNPTRSERHPKQVAAYTDIVGSLRRMFMRPDFVVSLRAGAQAHENHGDGSVLHDVCNGTAWGPHQFGLLQRVCRDGIVEDIPAPIPSHLALDSLLA</sequence>
<accession>A0A8H8T1P6</accession>
<dbReference type="AlphaFoldDB" id="A0A8H8T1P6"/>
<proteinExistence type="predicted"/>
<dbReference type="EMBL" id="CP059673">
    <property type="protein sequence ID" value="QRW26681.1"/>
    <property type="molecule type" value="Genomic_DNA"/>
</dbReference>
<protein>
    <submittedName>
        <fullName evidence="1">U3 small nucleolar RNA-associated protein 6</fullName>
    </submittedName>
</protein>
<organism evidence="1 2">
    <name type="scientific">Rhizoctonia solani</name>
    <dbReference type="NCBI Taxonomy" id="456999"/>
    <lineage>
        <taxon>Eukaryota</taxon>
        <taxon>Fungi</taxon>
        <taxon>Dikarya</taxon>
        <taxon>Basidiomycota</taxon>
        <taxon>Agaricomycotina</taxon>
        <taxon>Agaricomycetes</taxon>
        <taxon>Cantharellales</taxon>
        <taxon>Ceratobasidiaceae</taxon>
        <taxon>Rhizoctonia</taxon>
    </lineage>
</organism>
<evidence type="ECO:0000313" key="2">
    <source>
        <dbReference type="Proteomes" id="UP000650533"/>
    </source>
</evidence>
<dbReference type="Proteomes" id="UP000650533">
    <property type="component" value="Chromosome 16"/>
</dbReference>
<dbReference type="GeneID" id="67023558"/>
<name>A0A8H8T1P6_9AGAM</name>
<dbReference type="KEGG" id="rsx:RhiXN_01276"/>
<dbReference type="RefSeq" id="XP_043186918.1">
    <property type="nucleotide sequence ID" value="XM_043321095.1"/>
</dbReference>
<reference evidence="1" key="1">
    <citation type="submission" date="2020-05" db="EMBL/GenBank/DDBJ databases">
        <title>Evolutionary and genomic comparisons of hybrid uninucleate and nonhybrid Rhizoctonia fungi.</title>
        <authorList>
            <person name="Li C."/>
            <person name="Chen X."/>
        </authorList>
    </citation>
    <scope>NUCLEOTIDE SEQUENCE</scope>
    <source>
        <strain evidence="1">AG-1 IA</strain>
    </source>
</reference>
<gene>
    <name evidence="1" type="ORF">RhiXN_01276</name>
</gene>